<evidence type="ECO:0000256" key="3">
    <source>
        <dbReference type="ARBA" id="ARBA00014042"/>
    </source>
</evidence>
<feature type="transmembrane region" description="Helical" evidence="9">
    <location>
        <begin position="192"/>
        <end position="211"/>
    </location>
</feature>
<evidence type="ECO:0000256" key="9">
    <source>
        <dbReference type="HAMAP-Rule" id="MF_01461"/>
    </source>
</evidence>
<accession>A0A8J2YMT9</accession>
<keyword evidence="6 9" id="KW-0812">Transmembrane</keyword>
<feature type="transmembrane region" description="Helical" evidence="9">
    <location>
        <begin position="24"/>
        <end position="56"/>
    </location>
</feature>
<reference evidence="10" key="1">
    <citation type="journal article" date="2014" name="Int. J. Syst. Evol. Microbiol.">
        <title>Complete genome sequence of Corynebacterium casei LMG S-19264T (=DSM 44701T), isolated from a smear-ripened cheese.</title>
        <authorList>
            <consortium name="US DOE Joint Genome Institute (JGI-PGF)"/>
            <person name="Walter F."/>
            <person name="Albersmeier A."/>
            <person name="Kalinowski J."/>
            <person name="Ruckert C."/>
        </authorList>
    </citation>
    <scope>NUCLEOTIDE SEQUENCE</scope>
    <source>
        <strain evidence="10">CGMCC 1.15371</strain>
    </source>
</reference>
<evidence type="ECO:0000256" key="1">
    <source>
        <dbReference type="ARBA" id="ARBA00004651"/>
    </source>
</evidence>
<dbReference type="GO" id="GO:0022857">
    <property type="term" value="F:transmembrane transporter activity"/>
    <property type="evidence" value="ECO:0007669"/>
    <property type="project" value="UniProtKB-UniRule"/>
</dbReference>
<comment type="subunit">
    <text evidence="9">Forms a stable energy-coupling factor (ECF) transporter complex composed of 2 membrane-embedded substrate-binding proteins (S component), 2 ATP-binding proteins (A component) and 2 transmembrane proteins (T component).</text>
</comment>
<dbReference type="PANTHER" id="PTHR33514">
    <property type="entry name" value="PROTEIN ABCI12, CHLOROPLASTIC"/>
    <property type="match status" value="1"/>
</dbReference>
<evidence type="ECO:0000256" key="6">
    <source>
        <dbReference type="ARBA" id="ARBA00022692"/>
    </source>
</evidence>
<comment type="similarity">
    <text evidence="2 9">Belongs to the energy-coupling factor EcfT family.</text>
</comment>
<evidence type="ECO:0000256" key="7">
    <source>
        <dbReference type="ARBA" id="ARBA00022989"/>
    </source>
</evidence>
<comment type="function">
    <text evidence="9">Transmembrane (T) component of an energy-coupling factor (ECF) ABC-transporter complex. Unlike classic ABC transporters this ECF transporter provides the energy necessary to transport a number of different substrates.</text>
</comment>
<dbReference type="EMBL" id="BMIR01000026">
    <property type="protein sequence ID" value="GGE54617.1"/>
    <property type="molecule type" value="Genomic_DNA"/>
</dbReference>
<dbReference type="Proteomes" id="UP000628775">
    <property type="component" value="Unassembled WGS sequence"/>
</dbReference>
<keyword evidence="4 9" id="KW-0813">Transport</keyword>
<keyword evidence="7 9" id="KW-1133">Transmembrane helix</keyword>
<evidence type="ECO:0000256" key="2">
    <source>
        <dbReference type="ARBA" id="ARBA00005660"/>
    </source>
</evidence>
<organism evidence="10 11">
    <name type="scientific">Pullulanibacillus camelliae</name>
    <dbReference type="NCBI Taxonomy" id="1707096"/>
    <lineage>
        <taxon>Bacteria</taxon>
        <taxon>Bacillati</taxon>
        <taxon>Bacillota</taxon>
        <taxon>Bacilli</taxon>
        <taxon>Bacillales</taxon>
        <taxon>Sporolactobacillaceae</taxon>
        <taxon>Pullulanibacillus</taxon>
    </lineage>
</organism>
<sequence length="263" mass="29677">MNIIIGQYVPGQSVIHRMDPRSKLIAVFAFVIIVFIANSWLSYAVLAAVTCAAILLSQVQLRFIYRGLRPILFVIILTFLLNAFFTRSGHELFGYGWFQLTTGGLRQAALISIRLLMIVISTTLLTLTTTPIDITDGLESLLGPLKKIRFPVHEFALMMSISLRFIPTLMEETEKIMKAQAARGVEFSSGPLLQRIKAILPLLIPLFISAFRRAEDLAMAMEARGYRGDEGRTKLRVFHWGLRDTSLLILIFLLIPVLWLLRS</sequence>
<dbReference type="CDD" id="cd16914">
    <property type="entry name" value="EcfT"/>
    <property type="match status" value="1"/>
</dbReference>
<proteinExistence type="inferred from homology"/>
<reference evidence="10" key="2">
    <citation type="submission" date="2020-09" db="EMBL/GenBank/DDBJ databases">
        <authorList>
            <person name="Sun Q."/>
            <person name="Zhou Y."/>
        </authorList>
    </citation>
    <scope>NUCLEOTIDE SEQUENCE</scope>
    <source>
        <strain evidence="10">CGMCC 1.15371</strain>
    </source>
</reference>
<feature type="transmembrane region" description="Helical" evidence="9">
    <location>
        <begin position="105"/>
        <end position="127"/>
    </location>
</feature>
<evidence type="ECO:0000256" key="5">
    <source>
        <dbReference type="ARBA" id="ARBA00022475"/>
    </source>
</evidence>
<comment type="subcellular location">
    <subcellularLocation>
        <location evidence="1 9">Cell membrane</location>
        <topology evidence="1 9">Multi-pass membrane protein</topology>
    </subcellularLocation>
</comment>
<gene>
    <name evidence="9 10" type="primary">ecfT</name>
    <name evidence="10" type="ORF">GCM10011391_36930</name>
</gene>
<keyword evidence="11" id="KW-1185">Reference proteome</keyword>
<dbReference type="HAMAP" id="MF_01461">
    <property type="entry name" value="EcfT"/>
    <property type="match status" value="1"/>
</dbReference>
<name>A0A8J2YMT9_9BACL</name>
<keyword evidence="5 9" id="KW-1003">Cell membrane</keyword>
<dbReference type="InterPro" id="IPR024919">
    <property type="entry name" value="EcfT"/>
</dbReference>
<comment type="caution">
    <text evidence="10">The sequence shown here is derived from an EMBL/GenBank/DDBJ whole genome shotgun (WGS) entry which is preliminary data.</text>
</comment>
<dbReference type="AlphaFoldDB" id="A0A8J2YMT9"/>
<protein>
    <recommendedName>
        <fullName evidence="3 9">Energy-coupling factor transporter transmembrane protein EcfT</fullName>
        <shortName evidence="9">ECF transporter T component EcfT</shortName>
    </recommendedName>
</protein>
<dbReference type="Pfam" id="PF02361">
    <property type="entry name" value="CbiQ"/>
    <property type="match status" value="1"/>
</dbReference>
<keyword evidence="8 9" id="KW-0472">Membrane</keyword>
<feature type="transmembrane region" description="Helical" evidence="9">
    <location>
        <begin position="242"/>
        <end position="261"/>
    </location>
</feature>
<dbReference type="PANTHER" id="PTHR33514:SF13">
    <property type="entry name" value="PROTEIN ABCI12, CHLOROPLASTIC"/>
    <property type="match status" value="1"/>
</dbReference>
<dbReference type="GO" id="GO:0005886">
    <property type="term" value="C:plasma membrane"/>
    <property type="evidence" value="ECO:0007669"/>
    <property type="project" value="UniProtKB-SubCell"/>
</dbReference>
<dbReference type="RefSeq" id="WP_188698272.1">
    <property type="nucleotide sequence ID" value="NZ_BMIR01000026.1"/>
</dbReference>
<evidence type="ECO:0000313" key="10">
    <source>
        <dbReference type="EMBL" id="GGE54617.1"/>
    </source>
</evidence>
<evidence type="ECO:0000256" key="4">
    <source>
        <dbReference type="ARBA" id="ARBA00022448"/>
    </source>
</evidence>
<evidence type="ECO:0000256" key="8">
    <source>
        <dbReference type="ARBA" id="ARBA00023136"/>
    </source>
</evidence>
<dbReference type="InterPro" id="IPR003339">
    <property type="entry name" value="ABC/ECF_trnsptr_transmembrane"/>
</dbReference>
<feature type="transmembrane region" description="Helical" evidence="9">
    <location>
        <begin position="68"/>
        <end position="85"/>
    </location>
</feature>
<evidence type="ECO:0000313" key="11">
    <source>
        <dbReference type="Proteomes" id="UP000628775"/>
    </source>
</evidence>